<feature type="region of interest" description="Disordered" evidence="1">
    <location>
        <begin position="108"/>
        <end position="143"/>
    </location>
</feature>
<gene>
    <name evidence="2" type="ORF">MAPG_05291</name>
</gene>
<feature type="compositionally biased region" description="Low complexity" evidence="1">
    <location>
        <begin position="809"/>
        <end position="829"/>
    </location>
</feature>
<feature type="region of interest" description="Disordered" evidence="1">
    <location>
        <begin position="639"/>
        <end position="843"/>
    </location>
</feature>
<feature type="compositionally biased region" description="Polar residues" evidence="1">
    <location>
        <begin position="834"/>
        <end position="843"/>
    </location>
</feature>
<name>A0A0C4DZ04_MAGP6</name>
<reference evidence="3" key="5">
    <citation type="submission" date="2015-06" db="UniProtKB">
        <authorList>
            <consortium name="EnsemblFungi"/>
        </authorList>
    </citation>
    <scope>IDENTIFICATION</scope>
    <source>
        <strain evidence="3">ATCC 64411</strain>
    </source>
</reference>
<reference evidence="3" key="4">
    <citation type="journal article" date="2015" name="G3 (Bethesda)">
        <title>Genome sequences of three phytopathogenic species of the Magnaporthaceae family of fungi.</title>
        <authorList>
            <person name="Okagaki L.H."/>
            <person name="Nunes C.C."/>
            <person name="Sailsbery J."/>
            <person name="Clay B."/>
            <person name="Brown D."/>
            <person name="John T."/>
            <person name="Oh Y."/>
            <person name="Young N."/>
            <person name="Fitzgerald M."/>
            <person name="Haas B.J."/>
            <person name="Zeng Q."/>
            <person name="Young S."/>
            <person name="Adiconis X."/>
            <person name="Fan L."/>
            <person name="Levin J.Z."/>
            <person name="Mitchell T.K."/>
            <person name="Okubara P.A."/>
            <person name="Farman M.L."/>
            <person name="Kohn L.M."/>
            <person name="Birren B."/>
            <person name="Ma L.-J."/>
            <person name="Dean R.A."/>
        </authorList>
    </citation>
    <scope>NUCLEOTIDE SEQUENCE</scope>
    <source>
        <strain evidence="3">ATCC 64411 / 73-15</strain>
    </source>
</reference>
<protein>
    <submittedName>
        <fullName evidence="2 3">Uncharacterized protein</fullName>
    </submittedName>
</protein>
<dbReference type="EMBL" id="ADBL01001251">
    <property type="status" value="NOT_ANNOTATED_CDS"/>
    <property type="molecule type" value="Genomic_DNA"/>
</dbReference>
<accession>A0A0C4DZ04</accession>
<feature type="compositionally biased region" description="Polar residues" evidence="1">
    <location>
        <begin position="298"/>
        <end position="310"/>
    </location>
</feature>
<reference evidence="2" key="3">
    <citation type="submission" date="2011-03" db="EMBL/GenBank/DDBJ databases">
        <title>Annotation of Magnaporthe poae ATCC 64411.</title>
        <authorList>
            <person name="Ma L.-J."/>
            <person name="Dead R."/>
            <person name="Young S.K."/>
            <person name="Zeng Q."/>
            <person name="Gargeya S."/>
            <person name="Fitzgerald M."/>
            <person name="Haas B."/>
            <person name="Abouelleil A."/>
            <person name="Alvarado L."/>
            <person name="Arachchi H.M."/>
            <person name="Berlin A."/>
            <person name="Brown A."/>
            <person name="Chapman S.B."/>
            <person name="Chen Z."/>
            <person name="Dunbar C."/>
            <person name="Freedman E."/>
            <person name="Gearin G."/>
            <person name="Gellesch M."/>
            <person name="Goldberg J."/>
            <person name="Griggs A."/>
            <person name="Gujja S."/>
            <person name="Heiman D."/>
            <person name="Howarth C."/>
            <person name="Larson L."/>
            <person name="Lui A."/>
            <person name="MacDonald P.J.P."/>
            <person name="Mehta T."/>
            <person name="Montmayeur A."/>
            <person name="Murphy C."/>
            <person name="Neiman D."/>
            <person name="Pearson M."/>
            <person name="Priest M."/>
            <person name="Roberts A."/>
            <person name="Saif S."/>
            <person name="Shea T."/>
            <person name="Shenoy N."/>
            <person name="Sisk P."/>
            <person name="Stolte C."/>
            <person name="Sykes S."/>
            <person name="Yandava C."/>
            <person name="Wortman J."/>
            <person name="Nusbaum C."/>
            <person name="Birren B."/>
        </authorList>
    </citation>
    <scope>NUCLEOTIDE SEQUENCE</scope>
    <source>
        <strain evidence="2">ATCC 64411</strain>
    </source>
</reference>
<dbReference type="EnsemblFungi" id="MAPG_05291T0">
    <property type="protein sequence ID" value="MAPG_05291T0"/>
    <property type="gene ID" value="MAPG_05291"/>
</dbReference>
<keyword evidence="4" id="KW-1185">Reference proteome</keyword>
<feature type="region of interest" description="Disordered" evidence="1">
    <location>
        <begin position="233"/>
        <end position="477"/>
    </location>
</feature>
<feature type="compositionally biased region" description="Low complexity" evidence="1">
    <location>
        <begin position="877"/>
        <end position="886"/>
    </location>
</feature>
<feature type="compositionally biased region" description="Low complexity" evidence="1">
    <location>
        <begin position="779"/>
        <end position="801"/>
    </location>
</feature>
<feature type="compositionally biased region" description="Basic and acidic residues" evidence="1">
    <location>
        <begin position="460"/>
        <end position="472"/>
    </location>
</feature>
<reference evidence="2" key="1">
    <citation type="submission" date="2010-05" db="EMBL/GenBank/DDBJ databases">
        <title>The Genome Sequence of Magnaporthe poae strain ATCC 64411.</title>
        <authorList>
            <consortium name="The Broad Institute Genome Sequencing Platform"/>
            <consortium name="Broad Institute Genome Sequencing Center for Infectious Disease"/>
            <person name="Ma L.-J."/>
            <person name="Dead R."/>
            <person name="Young S."/>
            <person name="Zeng Q."/>
            <person name="Koehrsen M."/>
            <person name="Alvarado L."/>
            <person name="Berlin A."/>
            <person name="Chapman S.B."/>
            <person name="Chen Z."/>
            <person name="Freedman E."/>
            <person name="Gellesch M."/>
            <person name="Goldberg J."/>
            <person name="Griggs A."/>
            <person name="Gujja S."/>
            <person name="Heilman E.R."/>
            <person name="Heiman D."/>
            <person name="Hepburn T."/>
            <person name="Howarth C."/>
            <person name="Jen D."/>
            <person name="Larson L."/>
            <person name="Mehta T."/>
            <person name="Neiman D."/>
            <person name="Pearson M."/>
            <person name="Roberts A."/>
            <person name="Saif S."/>
            <person name="Shea T."/>
            <person name="Shenoy N."/>
            <person name="Sisk P."/>
            <person name="Stolte C."/>
            <person name="Sykes S."/>
            <person name="Walk T."/>
            <person name="White J."/>
            <person name="Yandava C."/>
            <person name="Haas B."/>
            <person name="Nusbaum C."/>
            <person name="Birren B."/>
        </authorList>
    </citation>
    <scope>NUCLEOTIDE SEQUENCE</scope>
    <source>
        <strain evidence="2">ATCC 64411</strain>
    </source>
</reference>
<organism evidence="3 4">
    <name type="scientific">Magnaporthiopsis poae (strain ATCC 64411 / 73-15)</name>
    <name type="common">Kentucky bluegrass fungus</name>
    <name type="synonym">Magnaporthe poae</name>
    <dbReference type="NCBI Taxonomy" id="644358"/>
    <lineage>
        <taxon>Eukaryota</taxon>
        <taxon>Fungi</taxon>
        <taxon>Dikarya</taxon>
        <taxon>Ascomycota</taxon>
        <taxon>Pezizomycotina</taxon>
        <taxon>Sordariomycetes</taxon>
        <taxon>Sordariomycetidae</taxon>
        <taxon>Magnaporthales</taxon>
        <taxon>Magnaporthaceae</taxon>
        <taxon>Magnaporthiopsis</taxon>
    </lineage>
</organism>
<dbReference type="EMBL" id="GL876969">
    <property type="protein sequence ID" value="KLU86275.1"/>
    <property type="molecule type" value="Genomic_DNA"/>
</dbReference>
<feature type="compositionally biased region" description="Basic residues" evidence="1">
    <location>
        <begin position="738"/>
        <end position="747"/>
    </location>
</feature>
<sequence>MGFLSIFSRKSSSRQASRVFSRGVKAQPYENTRASDTPFKGTYPVAGNGPNTLDTLSKSDRFKQTQVSLSDNSIDPAAPAPTISYHCAAGSSSSGRADVAPSEGTLPVAATASKRQNSSRGPPLSFRKLRDQPSLSSSRSETPEFAQYGAGFTQVFPPSHYAAASHRRNSSLFTDGGKSVDVLDAHSEISPLDFRSRVKAAGAKDFGEDVADRNMSQNTYNLDSSQVQAFYGTLPRGGKAPSNRDLPLTAVRRPRAKTDASPPRQKQHVKAPSFSLFPDRAASEMAAARGADRMASLRTYTPTGSGSASSGKRPHSMHRSAMPSELRRPATAGSAVPSRPATSWGDSGRSPEEDVPPLPHYVPKRLEDLLSKPSRLPVAVPNPEKQSPFRFPPATYRPSSSGRPGTSSNRGSVQPSSSWAKCTRHALQPSVSSLASGGSGELAGVDSAPAPYVGPPPTHSDSRVTAEPDRGHGYSRSRSMILPKAGQLEEIYEHVPERGSSLRNWSLTSDTQSISSLSTNFFGNRPQSRHTANTSIDASFHTAHAFSSVSLPLSSARGSIYSTDHQGKLQLVADDAPPIPGRRLTDGFEVDDYISSDDDSFIAPRRHRQSASEEDLLFRDTGYGFAELPGLHDALYDAASGPPAILRPPPQPRQRPATSAGTLQCHHTFRESRRVSPPRGHRPITSVASIFTTPSRGRSRRRRQSSAAEAATLDEQEYPRPQSSQHTPHHSDAASIRPSHRGRKGSKRLSAFGSPFPHSGEHDEDNHTAPAPEVPISLKSTKSVRSVKTTTTTDTARTITTGAVPPMPNSNDTSSNTASNSTNNYDNTAIITGDNDQTTSDNLPTTKADIAAVVRFRKLDKARRRTMEMAMHRGDKAAAAVVASSSGPPPRKDAARNA</sequence>
<feature type="compositionally biased region" description="Low complexity" evidence="1">
    <location>
        <begin position="397"/>
        <end position="412"/>
    </location>
</feature>
<evidence type="ECO:0000313" key="2">
    <source>
        <dbReference type="EMBL" id="KLU86275.1"/>
    </source>
</evidence>
<feature type="region of interest" description="Disordered" evidence="1">
    <location>
        <begin position="1"/>
        <end position="75"/>
    </location>
</feature>
<proteinExistence type="predicted"/>
<feature type="compositionally biased region" description="Polar residues" evidence="1">
    <location>
        <begin position="8"/>
        <end position="18"/>
    </location>
</feature>
<feature type="region of interest" description="Disordered" evidence="1">
    <location>
        <begin position="867"/>
        <end position="898"/>
    </location>
</feature>
<feature type="compositionally biased region" description="Polar residues" evidence="1">
    <location>
        <begin position="64"/>
        <end position="73"/>
    </location>
</feature>
<dbReference type="OMA" id="PEFAQYG"/>
<reference evidence="4" key="2">
    <citation type="submission" date="2010-05" db="EMBL/GenBank/DDBJ databases">
        <title>The genome sequence of Magnaporthe poae strain ATCC 64411.</title>
        <authorList>
            <person name="Ma L.-J."/>
            <person name="Dead R."/>
            <person name="Young S."/>
            <person name="Zeng Q."/>
            <person name="Koehrsen M."/>
            <person name="Alvarado L."/>
            <person name="Berlin A."/>
            <person name="Chapman S.B."/>
            <person name="Chen Z."/>
            <person name="Freedman E."/>
            <person name="Gellesch M."/>
            <person name="Goldberg J."/>
            <person name="Griggs A."/>
            <person name="Gujja S."/>
            <person name="Heilman E.R."/>
            <person name="Heiman D."/>
            <person name="Hepburn T."/>
            <person name="Howarth C."/>
            <person name="Jen D."/>
            <person name="Larson L."/>
            <person name="Mehta T."/>
            <person name="Neiman D."/>
            <person name="Pearson M."/>
            <person name="Roberts A."/>
            <person name="Saif S."/>
            <person name="Shea T."/>
            <person name="Shenoy N."/>
            <person name="Sisk P."/>
            <person name="Stolte C."/>
            <person name="Sykes S."/>
            <person name="Walk T."/>
            <person name="White J."/>
            <person name="Yandava C."/>
            <person name="Haas B."/>
            <person name="Nusbaum C."/>
            <person name="Birren B."/>
        </authorList>
    </citation>
    <scope>NUCLEOTIDE SEQUENCE [LARGE SCALE GENOMIC DNA]</scope>
    <source>
        <strain evidence="4">ATCC 64411 / 73-15</strain>
    </source>
</reference>
<evidence type="ECO:0000313" key="4">
    <source>
        <dbReference type="Proteomes" id="UP000011715"/>
    </source>
</evidence>
<evidence type="ECO:0000313" key="3">
    <source>
        <dbReference type="EnsemblFungi" id="MAPG_05291T0"/>
    </source>
</evidence>
<dbReference type="eggNOG" id="ENOG502RP82">
    <property type="taxonomic scope" value="Eukaryota"/>
</dbReference>
<dbReference type="OrthoDB" id="5325276at2759"/>
<dbReference type="AlphaFoldDB" id="A0A0C4DZ04"/>
<evidence type="ECO:0000256" key="1">
    <source>
        <dbReference type="SAM" id="MobiDB-lite"/>
    </source>
</evidence>
<dbReference type="Proteomes" id="UP000011715">
    <property type="component" value="Unassembled WGS sequence"/>
</dbReference>
<dbReference type="VEuPathDB" id="FungiDB:MAPG_05291"/>
<feature type="compositionally biased region" description="Basic and acidic residues" evidence="1">
    <location>
        <begin position="867"/>
        <end position="876"/>
    </location>
</feature>